<keyword evidence="2" id="KW-0472">Membrane</keyword>
<keyword evidence="1" id="KW-0175">Coiled coil</keyword>
<sequence>MLDWFKDQSVQWQIAIFAAAVPIAFAIVNGLLKLLFGLFRKKDPPALQQDIRQDGSGHTAANIDGGNNVVAGRDVNTGIDPKHLLDCYGTAQKKIGQSEETIKNQRDTIARLEKQITALNQLIQVSKEAGQSENEIKHLRETITLLEEQLAQPPALTSTGQEKLPQPTQEAKDIAAHIEDDAGPYALALKAIATGQSQEADDLLDGSQQLLDKIQEQKDQAQVKIYLARIQN</sequence>
<proteinExistence type="predicted"/>
<organism evidence="3">
    <name type="scientific">marine sediment metagenome</name>
    <dbReference type="NCBI Taxonomy" id="412755"/>
    <lineage>
        <taxon>unclassified sequences</taxon>
        <taxon>metagenomes</taxon>
        <taxon>ecological metagenomes</taxon>
    </lineage>
</organism>
<comment type="caution">
    <text evidence="3">The sequence shown here is derived from an EMBL/GenBank/DDBJ whole genome shotgun (WGS) entry which is preliminary data.</text>
</comment>
<evidence type="ECO:0000256" key="2">
    <source>
        <dbReference type="SAM" id="Phobius"/>
    </source>
</evidence>
<accession>A0A0F8YK17</accession>
<protein>
    <submittedName>
        <fullName evidence="3">Uncharacterized protein</fullName>
    </submittedName>
</protein>
<evidence type="ECO:0000313" key="3">
    <source>
        <dbReference type="EMBL" id="KKK54499.1"/>
    </source>
</evidence>
<name>A0A0F8YK17_9ZZZZ</name>
<dbReference type="EMBL" id="LAZR01065963">
    <property type="protein sequence ID" value="KKK54499.1"/>
    <property type="molecule type" value="Genomic_DNA"/>
</dbReference>
<dbReference type="AlphaFoldDB" id="A0A0F8YK17"/>
<evidence type="ECO:0000256" key="1">
    <source>
        <dbReference type="SAM" id="Coils"/>
    </source>
</evidence>
<gene>
    <name evidence="3" type="ORF">LCGC14_3084100</name>
</gene>
<feature type="non-terminal residue" evidence="3">
    <location>
        <position position="232"/>
    </location>
</feature>
<feature type="transmembrane region" description="Helical" evidence="2">
    <location>
        <begin position="12"/>
        <end position="32"/>
    </location>
</feature>
<keyword evidence="2" id="KW-0812">Transmembrane</keyword>
<reference evidence="3" key="1">
    <citation type="journal article" date="2015" name="Nature">
        <title>Complex archaea that bridge the gap between prokaryotes and eukaryotes.</title>
        <authorList>
            <person name="Spang A."/>
            <person name="Saw J.H."/>
            <person name="Jorgensen S.L."/>
            <person name="Zaremba-Niedzwiedzka K."/>
            <person name="Martijn J."/>
            <person name="Lind A.E."/>
            <person name="van Eijk R."/>
            <person name="Schleper C."/>
            <person name="Guy L."/>
            <person name="Ettema T.J."/>
        </authorList>
    </citation>
    <scope>NUCLEOTIDE SEQUENCE</scope>
</reference>
<keyword evidence="2" id="KW-1133">Transmembrane helix</keyword>
<feature type="coiled-coil region" evidence="1">
    <location>
        <begin position="95"/>
        <end position="149"/>
    </location>
</feature>